<evidence type="ECO:0000256" key="1">
    <source>
        <dbReference type="ARBA" id="ARBA00004141"/>
    </source>
</evidence>
<protein>
    <recommendedName>
        <fullName evidence="10">Major facilitator superfamily (MFS) profile domain-containing protein</fullName>
    </recommendedName>
</protein>
<evidence type="ECO:0000256" key="4">
    <source>
        <dbReference type="ARBA" id="ARBA00022692"/>
    </source>
</evidence>
<evidence type="ECO:0000313" key="8">
    <source>
        <dbReference type="EMBL" id="KAJ8470785.1"/>
    </source>
</evidence>
<dbReference type="Proteomes" id="UP001222027">
    <property type="component" value="Unassembled WGS sequence"/>
</dbReference>
<dbReference type="InterPro" id="IPR036259">
    <property type="entry name" value="MFS_trans_sf"/>
</dbReference>
<dbReference type="PANTHER" id="PTHR31585">
    <property type="entry name" value="FOLATE-BIOPTERIN TRANSPORTER 1, CHLOROPLASTIC"/>
    <property type="match status" value="1"/>
</dbReference>
<sequence>MGGDGRDKALRRVVGLGFLVQGFRCFPWMGVNFFLKDGLGLSPSSLQILQNSSNLPMVAKPLYGILSDALYLAGQHRLPYVAIGAILQAISWLAIATLPGTSLSIAMLTLFLLLGNLGASIGEVANDAIVVEAGKQLTARISVPVQDSPF</sequence>
<evidence type="ECO:0008006" key="10">
    <source>
        <dbReference type="Google" id="ProtNLM"/>
    </source>
</evidence>
<keyword evidence="4 7" id="KW-0812">Transmembrane</keyword>
<organism evidence="8 9">
    <name type="scientific">Ensete ventricosum</name>
    <name type="common">Abyssinian banana</name>
    <name type="synonym">Musa ensete</name>
    <dbReference type="NCBI Taxonomy" id="4639"/>
    <lineage>
        <taxon>Eukaryota</taxon>
        <taxon>Viridiplantae</taxon>
        <taxon>Streptophyta</taxon>
        <taxon>Embryophyta</taxon>
        <taxon>Tracheophyta</taxon>
        <taxon>Spermatophyta</taxon>
        <taxon>Magnoliopsida</taxon>
        <taxon>Liliopsida</taxon>
        <taxon>Zingiberales</taxon>
        <taxon>Musaceae</taxon>
        <taxon>Ensete</taxon>
    </lineage>
</organism>
<evidence type="ECO:0000256" key="7">
    <source>
        <dbReference type="SAM" id="Phobius"/>
    </source>
</evidence>
<keyword evidence="5 7" id="KW-1133">Transmembrane helix</keyword>
<evidence type="ECO:0000256" key="2">
    <source>
        <dbReference type="ARBA" id="ARBA00007015"/>
    </source>
</evidence>
<reference evidence="8 9" key="1">
    <citation type="submission" date="2022-12" db="EMBL/GenBank/DDBJ databases">
        <title>Chromosome-scale assembly of the Ensete ventricosum genome.</title>
        <authorList>
            <person name="Dussert Y."/>
            <person name="Stocks J."/>
            <person name="Wendawek A."/>
            <person name="Woldeyes F."/>
            <person name="Nichols R.A."/>
            <person name="Borrell J.S."/>
        </authorList>
    </citation>
    <scope>NUCLEOTIDE SEQUENCE [LARGE SCALE GENOMIC DNA]</scope>
    <source>
        <strain evidence="9">cv. Maze</strain>
        <tissue evidence="8">Seeds</tissue>
    </source>
</reference>
<name>A0AAV8Q912_ENSVE</name>
<evidence type="ECO:0000256" key="5">
    <source>
        <dbReference type="ARBA" id="ARBA00022989"/>
    </source>
</evidence>
<keyword evidence="6 7" id="KW-0472">Membrane</keyword>
<dbReference type="EMBL" id="JAQQAF010000007">
    <property type="protein sequence ID" value="KAJ8470785.1"/>
    <property type="molecule type" value="Genomic_DNA"/>
</dbReference>
<keyword evidence="9" id="KW-1185">Reference proteome</keyword>
<evidence type="ECO:0000313" key="9">
    <source>
        <dbReference type="Proteomes" id="UP001222027"/>
    </source>
</evidence>
<comment type="subcellular location">
    <subcellularLocation>
        <location evidence="1">Membrane</location>
        <topology evidence="1">Multi-pass membrane protein</topology>
    </subcellularLocation>
</comment>
<dbReference type="Pfam" id="PF03092">
    <property type="entry name" value="BT1"/>
    <property type="match status" value="1"/>
</dbReference>
<comment type="caution">
    <text evidence="8">The sequence shown here is derived from an EMBL/GenBank/DDBJ whole genome shotgun (WGS) entry which is preliminary data.</text>
</comment>
<feature type="transmembrane region" description="Helical" evidence="7">
    <location>
        <begin position="12"/>
        <end position="35"/>
    </location>
</feature>
<dbReference type="PANTHER" id="PTHR31585:SF2">
    <property type="entry name" value="FOLATE-BIOPTERIN TRANSPORTER 7-RELATED"/>
    <property type="match status" value="1"/>
</dbReference>
<proteinExistence type="inferred from homology"/>
<evidence type="ECO:0000256" key="6">
    <source>
        <dbReference type="ARBA" id="ARBA00023136"/>
    </source>
</evidence>
<comment type="similarity">
    <text evidence="2">Belongs to the major facilitator superfamily. Folate-biopterin transporter (TC 2.A.71) family.</text>
</comment>
<dbReference type="GO" id="GO:0016020">
    <property type="term" value="C:membrane"/>
    <property type="evidence" value="ECO:0007669"/>
    <property type="project" value="UniProtKB-SubCell"/>
</dbReference>
<keyword evidence="3" id="KW-0813">Transport</keyword>
<dbReference type="AlphaFoldDB" id="A0AAV8Q912"/>
<accession>A0AAV8Q912</accession>
<gene>
    <name evidence="8" type="ORF">OPV22_025128</name>
</gene>
<dbReference type="SUPFAM" id="SSF103473">
    <property type="entry name" value="MFS general substrate transporter"/>
    <property type="match status" value="1"/>
</dbReference>
<dbReference type="InterPro" id="IPR039309">
    <property type="entry name" value="BT1"/>
</dbReference>
<evidence type="ECO:0000256" key="3">
    <source>
        <dbReference type="ARBA" id="ARBA00022448"/>
    </source>
</evidence>